<organism evidence="2 3">
    <name type="scientific">Flavobacterium davisii</name>
    <dbReference type="NCBI Taxonomy" id="2906077"/>
    <lineage>
        <taxon>Bacteria</taxon>
        <taxon>Pseudomonadati</taxon>
        <taxon>Bacteroidota</taxon>
        <taxon>Flavobacteriia</taxon>
        <taxon>Flavobacteriales</taxon>
        <taxon>Flavobacteriaceae</taxon>
        <taxon>Flavobacterium</taxon>
    </lineage>
</organism>
<reference evidence="2 3" key="1">
    <citation type="journal article" date="2017" name="Infect. Genet. Evol.">
        <title>Comparative genome analysis of fish pathogen Flavobacterium columnare reveals extensive sequence diversity within the species.</title>
        <authorList>
            <person name="Kayansamruaj P."/>
            <person name="Dong H.T."/>
            <person name="Hirono I."/>
            <person name="Kondo H."/>
            <person name="Senapin S."/>
            <person name="Rodkhum C."/>
        </authorList>
    </citation>
    <scope>NUCLEOTIDE SEQUENCE [LARGE SCALE GENOMIC DNA]</scope>
    <source>
        <strain evidence="2 3">1215</strain>
    </source>
</reference>
<feature type="region of interest" description="Disordered" evidence="1">
    <location>
        <begin position="168"/>
        <end position="190"/>
    </location>
</feature>
<dbReference type="NCBIfam" id="TIGR03696">
    <property type="entry name" value="Rhs_assc_core"/>
    <property type="match status" value="1"/>
</dbReference>
<feature type="compositionally biased region" description="Basic and acidic residues" evidence="1">
    <location>
        <begin position="175"/>
        <end position="190"/>
    </location>
</feature>
<evidence type="ECO:0000313" key="2">
    <source>
        <dbReference type="EMBL" id="OWP82956.1"/>
    </source>
</evidence>
<gene>
    <name evidence="2" type="ORF">BWK59_13105</name>
</gene>
<dbReference type="EMBL" id="MTCZ01000200">
    <property type="protein sequence ID" value="OWP82956.1"/>
    <property type="molecule type" value="Genomic_DNA"/>
</dbReference>
<evidence type="ECO:0000313" key="3">
    <source>
        <dbReference type="Proteomes" id="UP000197768"/>
    </source>
</evidence>
<name>A0A246GFR1_9FLAO</name>
<comment type="caution">
    <text evidence="2">The sequence shown here is derived from an EMBL/GenBank/DDBJ whole genome shotgun (WGS) entry which is preliminary data.</text>
</comment>
<dbReference type="InterPro" id="IPR022385">
    <property type="entry name" value="Rhs_assc_core"/>
</dbReference>
<dbReference type="Gene3D" id="2.180.10.10">
    <property type="entry name" value="RHS repeat-associated core"/>
    <property type="match status" value="1"/>
</dbReference>
<accession>A0A246GFR1</accession>
<dbReference type="PRINTS" id="PR00394">
    <property type="entry name" value="RHSPROTEIN"/>
</dbReference>
<dbReference type="Proteomes" id="UP000197768">
    <property type="component" value="Unassembled WGS sequence"/>
</dbReference>
<evidence type="ECO:0008006" key="4">
    <source>
        <dbReference type="Google" id="ProtNLM"/>
    </source>
</evidence>
<dbReference type="InterPro" id="IPR050708">
    <property type="entry name" value="T6SS_VgrG/RHS"/>
</dbReference>
<sequence>MYDQQGEEVWSGALDIYGRTKNETGTQGFCPFRYQGQYFDEEINLCYNRFRYFEPESGNFISQDPIGLHGNNPTFYGYVHDSNSWVDPFGLECKLGFKGSMDDLAKMGKTAKDLPEIKPGTKQWKDAVKEAKEALSEGKNYQVRVPTSTDAKAFTKDVHGNMNRYKAHTQSKADGASKYKKGYEQHQSPERAPMDLQHIKWYNNGSNGHVYYGTPN</sequence>
<dbReference type="PANTHER" id="PTHR32305:SF15">
    <property type="entry name" value="PROTEIN RHSA-RELATED"/>
    <property type="match status" value="1"/>
</dbReference>
<protein>
    <recommendedName>
        <fullName evidence="4">RHS repeat-associated core domain-containing protein</fullName>
    </recommendedName>
</protein>
<proteinExistence type="predicted"/>
<evidence type="ECO:0000256" key="1">
    <source>
        <dbReference type="SAM" id="MobiDB-lite"/>
    </source>
</evidence>
<dbReference type="PANTHER" id="PTHR32305">
    <property type="match status" value="1"/>
</dbReference>
<dbReference type="AlphaFoldDB" id="A0A246GFR1"/>